<sequence>MQCVSYLTLSLLFILTNCEDRFPCYWKTACHVTCRQVAWIYVRLVTYGKEELISDYCTNTLKYAKASFPIQSLRPEFCDYLLDYIQGDQALLSLAKSETEGLPSAKDYYWDVYFNQTMKLCAKGVCGDNCEQSV</sequence>
<evidence type="ECO:0000256" key="1">
    <source>
        <dbReference type="SAM" id="SignalP"/>
    </source>
</evidence>
<evidence type="ECO:0000313" key="3">
    <source>
        <dbReference type="Proteomes" id="UP000024635"/>
    </source>
</evidence>
<comment type="caution">
    <text evidence="2">The sequence shown here is derived from an EMBL/GenBank/DDBJ whole genome shotgun (WGS) entry which is preliminary data.</text>
</comment>
<feature type="signal peptide" evidence="1">
    <location>
        <begin position="1"/>
        <end position="18"/>
    </location>
</feature>
<organism evidence="2 3">
    <name type="scientific">Ancylostoma ceylanicum</name>
    <dbReference type="NCBI Taxonomy" id="53326"/>
    <lineage>
        <taxon>Eukaryota</taxon>
        <taxon>Metazoa</taxon>
        <taxon>Ecdysozoa</taxon>
        <taxon>Nematoda</taxon>
        <taxon>Chromadorea</taxon>
        <taxon>Rhabditida</taxon>
        <taxon>Rhabditina</taxon>
        <taxon>Rhabditomorpha</taxon>
        <taxon>Strongyloidea</taxon>
        <taxon>Ancylostomatidae</taxon>
        <taxon>Ancylostomatinae</taxon>
        <taxon>Ancylostoma</taxon>
    </lineage>
</organism>
<dbReference type="OrthoDB" id="10465612at2759"/>
<proteinExistence type="predicted"/>
<dbReference type="EMBL" id="JARK01001384">
    <property type="protein sequence ID" value="EYC12139.1"/>
    <property type="molecule type" value="Genomic_DNA"/>
</dbReference>
<keyword evidence="1" id="KW-0732">Signal</keyword>
<keyword evidence="3" id="KW-1185">Reference proteome</keyword>
<gene>
    <name evidence="2" type="primary">Acey_s0048.g1631</name>
    <name evidence="2" type="ORF">Y032_0048g1631</name>
</gene>
<dbReference type="Proteomes" id="UP000024635">
    <property type="component" value="Unassembled WGS sequence"/>
</dbReference>
<feature type="chain" id="PRO_5001492222" description="Saposin B-type domain-containing protein" evidence="1">
    <location>
        <begin position="19"/>
        <end position="134"/>
    </location>
</feature>
<name>A0A016UA08_9BILA</name>
<evidence type="ECO:0008006" key="4">
    <source>
        <dbReference type="Google" id="ProtNLM"/>
    </source>
</evidence>
<evidence type="ECO:0000313" key="2">
    <source>
        <dbReference type="EMBL" id="EYC12139.1"/>
    </source>
</evidence>
<dbReference type="AlphaFoldDB" id="A0A016UA08"/>
<reference evidence="3" key="1">
    <citation type="journal article" date="2015" name="Nat. Genet.">
        <title>The genome and transcriptome of the zoonotic hookworm Ancylostoma ceylanicum identify infection-specific gene families.</title>
        <authorList>
            <person name="Schwarz E.M."/>
            <person name="Hu Y."/>
            <person name="Antoshechkin I."/>
            <person name="Miller M.M."/>
            <person name="Sternberg P.W."/>
            <person name="Aroian R.V."/>
        </authorList>
    </citation>
    <scope>NUCLEOTIDE SEQUENCE</scope>
    <source>
        <strain evidence="3">HY135</strain>
    </source>
</reference>
<accession>A0A016UA08</accession>
<protein>
    <recommendedName>
        <fullName evidence="4">Saposin B-type domain-containing protein</fullName>
    </recommendedName>
</protein>